<organism evidence="2 3">
    <name type="scientific">Paracerasibacillus soli</name>
    <dbReference type="NCBI Taxonomy" id="480284"/>
    <lineage>
        <taxon>Bacteria</taxon>
        <taxon>Bacillati</taxon>
        <taxon>Bacillota</taxon>
        <taxon>Bacilli</taxon>
        <taxon>Bacillales</taxon>
        <taxon>Bacillaceae</taxon>
        <taxon>Paracerasibacillus</taxon>
    </lineage>
</organism>
<evidence type="ECO:0000256" key="1">
    <source>
        <dbReference type="SAM" id="Phobius"/>
    </source>
</evidence>
<keyword evidence="1" id="KW-1133">Transmembrane helix</keyword>
<dbReference type="RefSeq" id="WP_320379068.1">
    <property type="nucleotide sequence ID" value="NZ_JAWDIQ010000001.1"/>
</dbReference>
<dbReference type="Proteomes" id="UP001275315">
    <property type="component" value="Unassembled WGS sequence"/>
</dbReference>
<feature type="transmembrane region" description="Helical" evidence="1">
    <location>
        <begin position="47"/>
        <end position="65"/>
    </location>
</feature>
<proteinExistence type="predicted"/>
<dbReference type="InterPro" id="IPR020076">
    <property type="entry name" value="DUF2768"/>
</dbReference>
<name>A0ABU5CSD2_9BACI</name>
<evidence type="ECO:0000313" key="2">
    <source>
        <dbReference type="EMBL" id="MDY0408323.1"/>
    </source>
</evidence>
<keyword evidence="1" id="KW-0812">Transmembrane</keyword>
<comment type="caution">
    <text evidence="2">The sequence shown here is derived from an EMBL/GenBank/DDBJ whole genome shotgun (WGS) entry which is preliminary data.</text>
</comment>
<sequence length="103" mass="11180">MLDKLIQLSAQTHIIHRCCFDYVIIGGATLCNKLGVKYMSTAGLKEIISFGGIALLILAIVFIELSRKKLKGFIASVVSLLAYVCLVIGALIVFYIVFSGPTQ</sequence>
<protein>
    <submittedName>
        <fullName evidence="2">DUF2768 domain-containing protein</fullName>
    </submittedName>
</protein>
<dbReference type="Pfam" id="PF10966">
    <property type="entry name" value="DUF2768"/>
    <property type="match status" value="1"/>
</dbReference>
<keyword evidence="3" id="KW-1185">Reference proteome</keyword>
<reference evidence="2 3" key="1">
    <citation type="submission" date="2023-10" db="EMBL/GenBank/DDBJ databases">
        <title>Virgibacillus soli CC-YMP-6 genome.</title>
        <authorList>
            <person name="Miliotis G."/>
            <person name="Sengupta P."/>
            <person name="Hameed A."/>
            <person name="Chuvochina M."/>
            <person name="Mcdonagh F."/>
            <person name="Simpson A.C."/>
            <person name="Singh N.K."/>
            <person name="Rekha P.D."/>
            <person name="Raman K."/>
            <person name="Hugenholtz P."/>
            <person name="Venkateswaran K."/>
        </authorList>
    </citation>
    <scope>NUCLEOTIDE SEQUENCE [LARGE SCALE GENOMIC DNA]</scope>
    <source>
        <strain evidence="2 3">CC-YMP-6</strain>
    </source>
</reference>
<feature type="transmembrane region" description="Helical" evidence="1">
    <location>
        <begin position="72"/>
        <end position="98"/>
    </location>
</feature>
<gene>
    <name evidence="2" type="ORF">RWD45_06810</name>
</gene>
<keyword evidence="1" id="KW-0472">Membrane</keyword>
<dbReference type="EMBL" id="JAWDIQ010000001">
    <property type="protein sequence ID" value="MDY0408323.1"/>
    <property type="molecule type" value="Genomic_DNA"/>
</dbReference>
<accession>A0ABU5CSD2</accession>
<evidence type="ECO:0000313" key="3">
    <source>
        <dbReference type="Proteomes" id="UP001275315"/>
    </source>
</evidence>